<feature type="DNA-binding region" description="H-T-H motif" evidence="2">
    <location>
        <begin position="57"/>
        <end position="76"/>
    </location>
</feature>
<dbReference type="InterPro" id="IPR001647">
    <property type="entry name" value="HTH_TetR"/>
</dbReference>
<dbReference type="SUPFAM" id="SSF48498">
    <property type="entry name" value="Tetracyclin repressor-like, C-terminal domain"/>
    <property type="match status" value="1"/>
</dbReference>
<dbReference type="Pfam" id="PF00440">
    <property type="entry name" value="TetR_N"/>
    <property type="match status" value="1"/>
</dbReference>
<evidence type="ECO:0000313" key="5">
    <source>
        <dbReference type="Proteomes" id="UP000517916"/>
    </source>
</evidence>
<dbReference type="PANTHER" id="PTHR30055:SF226">
    <property type="entry name" value="HTH-TYPE TRANSCRIPTIONAL REGULATOR PKSA"/>
    <property type="match status" value="1"/>
</dbReference>
<dbReference type="InterPro" id="IPR036271">
    <property type="entry name" value="Tet_transcr_reg_TetR-rel_C_sf"/>
</dbReference>
<gene>
    <name evidence="4" type="ORF">BC739_008056</name>
</gene>
<evidence type="ECO:0000313" key="4">
    <source>
        <dbReference type="EMBL" id="MBA8930809.1"/>
    </source>
</evidence>
<reference evidence="4 5" key="1">
    <citation type="submission" date="2020-08" db="EMBL/GenBank/DDBJ databases">
        <title>Genomic Encyclopedia of Archaeal and Bacterial Type Strains, Phase II (KMG-II): from individual species to whole genera.</title>
        <authorList>
            <person name="Goeker M."/>
        </authorList>
    </citation>
    <scope>NUCLEOTIDE SEQUENCE [LARGE SCALE GENOMIC DNA]</scope>
    <source>
        <strain evidence="4 5">DSM 43850</strain>
    </source>
</reference>
<keyword evidence="1 2" id="KW-0238">DNA-binding</keyword>
<dbReference type="InterPro" id="IPR050109">
    <property type="entry name" value="HTH-type_TetR-like_transc_reg"/>
</dbReference>
<dbReference type="RefSeq" id="WP_025357371.1">
    <property type="nucleotide sequence ID" value="NZ_BAAABQ010000018.1"/>
</dbReference>
<dbReference type="Proteomes" id="UP000517916">
    <property type="component" value="Unassembled WGS sequence"/>
</dbReference>
<organism evidence="4 5">
    <name type="scientific">Kutzneria viridogrisea</name>
    <dbReference type="NCBI Taxonomy" id="47990"/>
    <lineage>
        <taxon>Bacteria</taxon>
        <taxon>Bacillati</taxon>
        <taxon>Actinomycetota</taxon>
        <taxon>Actinomycetes</taxon>
        <taxon>Pseudonocardiales</taxon>
        <taxon>Pseudonocardiaceae</taxon>
        <taxon>Kutzneria</taxon>
    </lineage>
</organism>
<evidence type="ECO:0000259" key="3">
    <source>
        <dbReference type="PROSITE" id="PS50977"/>
    </source>
</evidence>
<dbReference type="EMBL" id="JACJID010000007">
    <property type="protein sequence ID" value="MBA8930809.1"/>
    <property type="molecule type" value="Genomic_DNA"/>
</dbReference>
<accession>A0ABR6BV80</accession>
<evidence type="ECO:0000256" key="1">
    <source>
        <dbReference type="ARBA" id="ARBA00023125"/>
    </source>
</evidence>
<dbReference type="PANTHER" id="PTHR30055">
    <property type="entry name" value="HTH-TYPE TRANSCRIPTIONAL REGULATOR RUTR"/>
    <property type="match status" value="1"/>
</dbReference>
<dbReference type="InterPro" id="IPR009057">
    <property type="entry name" value="Homeodomain-like_sf"/>
</dbReference>
<dbReference type="PROSITE" id="PS50977">
    <property type="entry name" value="HTH_TETR_2"/>
    <property type="match status" value="1"/>
</dbReference>
<dbReference type="PRINTS" id="PR00455">
    <property type="entry name" value="HTHTETR"/>
</dbReference>
<keyword evidence="5" id="KW-1185">Reference proteome</keyword>
<name>A0ABR6BV80_9PSEU</name>
<comment type="caution">
    <text evidence="4">The sequence shown here is derived from an EMBL/GenBank/DDBJ whole genome shotgun (WGS) entry which is preliminary data.</text>
</comment>
<evidence type="ECO:0000256" key="2">
    <source>
        <dbReference type="PROSITE-ProRule" id="PRU00335"/>
    </source>
</evidence>
<sequence>MLCDRSQYGDGCAVNEQARRGDTYGGQSREERAAQRRSRIVDSAVELFAAREYEEITVAEVCTRAKVSKRYFYEHFADRADLLLTVHREQNEWLLAGIAAATPKQPRDLEEQLRPMMGALVRMLFEHPDRARVIYVNAPRMELRRREVLRRDAEVFGRLIRRAVGRQRDKLRYERLLLALVAGVSEVVIDWLHRGMTDSPDKLVDHLTDLSLSLLSALE</sequence>
<proteinExistence type="predicted"/>
<dbReference type="Gene3D" id="1.10.357.10">
    <property type="entry name" value="Tetracycline Repressor, domain 2"/>
    <property type="match status" value="1"/>
</dbReference>
<dbReference type="SUPFAM" id="SSF46689">
    <property type="entry name" value="Homeodomain-like"/>
    <property type="match status" value="1"/>
</dbReference>
<feature type="domain" description="HTH tetR-type" evidence="3">
    <location>
        <begin position="34"/>
        <end position="94"/>
    </location>
</feature>
<protein>
    <submittedName>
        <fullName evidence="4">AcrR family transcriptional regulator</fullName>
    </submittedName>
</protein>